<keyword evidence="3" id="KW-1185">Reference proteome</keyword>
<evidence type="ECO:0008006" key="4">
    <source>
        <dbReference type="Google" id="ProtNLM"/>
    </source>
</evidence>
<gene>
    <name evidence="2" type="ORF">ACFP3M_06545</name>
</gene>
<comment type="caution">
    <text evidence="2">The sequence shown here is derived from an EMBL/GenBank/DDBJ whole genome shotgun (WGS) entry which is preliminary data.</text>
</comment>
<organism evidence="2 3">
    <name type="scientific">Streptomyces ramulosus</name>
    <dbReference type="NCBI Taxonomy" id="47762"/>
    <lineage>
        <taxon>Bacteria</taxon>
        <taxon>Bacillati</taxon>
        <taxon>Actinomycetota</taxon>
        <taxon>Actinomycetes</taxon>
        <taxon>Kitasatosporales</taxon>
        <taxon>Streptomycetaceae</taxon>
        <taxon>Streptomyces</taxon>
    </lineage>
</organism>
<dbReference type="InterPro" id="IPR017853">
    <property type="entry name" value="GH"/>
</dbReference>
<evidence type="ECO:0000256" key="1">
    <source>
        <dbReference type="SAM" id="MobiDB-lite"/>
    </source>
</evidence>
<accession>A0ABW1FET5</accession>
<dbReference type="PROSITE" id="PS51257">
    <property type="entry name" value="PROKAR_LIPOPROTEIN"/>
    <property type="match status" value="1"/>
</dbReference>
<dbReference type="PROSITE" id="PS51318">
    <property type="entry name" value="TAT"/>
    <property type="match status" value="1"/>
</dbReference>
<dbReference type="EMBL" id="JBHSPW010000002">
    <property type="protein sequence ID" value="MFC5892475.1"/>
    <property type="molecule type" value="Genomic_DNA"/>
</dbReference>
<proteinExistence type="predicted"/>
<evidence type="ECO:0000313" key="3">
    <source>
        <dbReference type="Proteomes" id="UP001596241"/>
    </source>
</evidence>
<feature type="region of interest" description="Disordered" evidence="1">
    <location>
        <begin position="32"/>
        <end position="53"/>
    </location>
</feature>
<name>A0ABW1FET5_9ACTN</name>
<dbReference type="RefSeq" id="WP_345087849.1">
    <property type="nucleotide sequence ID" value="NZ_BAAAWG010000013.1"/>
</dbReference>
<evidence type="ECO:0000313" key="2">
    <source>
        <dbReference type="EMBL" id="MFC5892475.1"/>
    </source>
</evidence>
<reference evidence="3" key="1">
    <citation type="journal article" date="2019" name="Int. J. Syst. Evol. Microbiol.">
        <title>The Global Catalogue of Microorganisms (GCM) 10K type strain sequencing project: providing services to taxonomists for standard genome sequencing and annotation.</title>
        <authorList>
            <consortium name="The Broad Institute Genomics Platform"/>
            <consortium name="The Broad Institute Genome Sequencing Center for Infectious Disease"/>
            <person name="Wu L."/>
            <person name="Ma J."/>
        </authorList>
    </citation>
    <scope>NUCLEOTIDE SEQUENCE [LARGE SCALE GENOMIC DNA]</scope>
    <source>
        <strain evidence="3">CGMCC 1.15809</strain>
    </source>
</reference>
<sequence length="420" mass="46160">MAQERDQAPTRRRVLWGMSAAGALLTAGCSGSGAGAEKNGGADSASPAPGHAPTGILAANFNEDPRGTTLDRLKGVRAAWVRGFVPMPEVKDAHADRQRGIAALLAAHRAGYGTVLSLKFPFTGRPLPGPGSAAMDTELKRVDQVLDATLGTVDILGIGNEPFLETRADDQRRGRLNAFYEEIARHIAARRRQRFPDGCRTRLYMGALNGLENPATHDAAHARWLTFVHDTREIEGVDIHPHVAAIEETEAYLTYVLPRMRPEQRFLATEFSLVRFWKQHLRDQVPASFARSRGIPAGTPVWQALRDAAAHPVPQAHWRQLLLDSEWFGSHRNFLTRQVQRLRATGRLTVAAYGIAQGPAMVHDIGPAFQPWLLNSVYSNLTVQPSADGTPAPNPAWYDEFRALQRAEDRLPVRTGTVPV</sequence>
<dbReference type="InterPro" id="IPR006311">
    <property type="entry name" value="TAT_signal"/>
</dbReference>
<dbReference type="SUPFAM" id="SSF51445">
    <property type="entry name" value="(Trans)glycosidases"/>
    <property type="match status" value="1"/>
</dbReference>
<dbReference type="Proteomes" id="UP001596241">
    <property type="component" value="Unassembled WGS sequence"/>
</dbReference>
<protein>
    <recommendedName>
        <fullName evidence="4">Lipoprotein</fullName>
    </recommendedName>
</protein>